<dbReference type="Pfam" id="PF13032">
    <property type="entry name" value="RNaseH_pPIWI_RE"/>
    <property type="match status" value="1"/>
</dbReference>
<accession>A0A1B1MIS9</accession>
<dbReference type="Pfam" id="PF13111">
    <property type="entry name" value="pPIWI_RE_X"/>
    <property type="match status" value="1"/>
</dbReference>
<evidence type="ECO:0000313" key="5">
    <source>
        <dbReference type="Proteomes" id="UP000092598"/>
    </source>
</evidence>
<reference evidence="4 5" key="1">
    <citation type="submission" date="2016-07" db="EMBL/GenBank/DDBJ databases">
        <title>Enhancement of antibiotic productionsby engineered nitrateutilization in actinobacteria.</title>
        <authorList>
            <person name="Meng S.C."/>
        </authorList>
    </citation>
    <scope>NUCLEOTIDE SEQUENCE [LARGE SCALE GENOMIC DNA]</scope>
    <source>
        <strain evidence="4 5">NRRL 2936</strain>
    </source>
</reference>
<organism evidence="4 5">
    <name type="scientific">Streptomyces lincolnensis</name>
    <dbReference type="NCBI Taxonomy" id="1915"/>
    <lineage>
        <taxon>Bacteria</taxon>
        <taxon>Bacillati</taxon>
        <taxon>Actinomycetota</taxon>
        <taxon>Actinomycetes</taxon>
        <taxon>Kitasatosporales</taxon>
        <taxon>Streptomycetaceae</taxon>
        <taxon>Streptomyces</taxon>
    </lineage>
</organism>
<gene>
    <name evidence="4" type="ORF">SLINC_6284</name>
</gene>
<name>A0A1B1MIS9_STRLN</name>
<dbReference type="InterPro" id="IPR025085">
    <property type="entry name" value="pPIWI_RE_X"/>
</dbReference>
<feature type="compositionally biased region" description="Basic and acidic residues" evidence="1">
    <location>
        <begin position="848"/>
        <end position="861"/>
    </location>
</feature>
<dbReference type="OrthoDB" id="4561883at2"/>
<evidence type="ECO:0000259" key="2">
    <source>
        <dbReference type="Pfam" id="PF13032"/>
    </source>
</evidence>
<feature type="domain" description="pPIWI-RE module N-terminal" evidence="3">
    <location>
        <begin position="17"/>
        <end position="371"/>
    </location>
</feature>
<dbReference type="KEGG" id="sls:SLINC_6284"/>
<dbReference type="PATRIC" id="fig|1915.4.peg.6945"/>
<dbReference type="AlphaFoldDB" id="A0A1B1MIS9"/>
<dbReference type="STRING" id="1915.SLINC_6284"/>
<dbReference type="InterPro" id="IPR024996">
    <property type="entry name" value="RNaseH_pPIWI_RE"/>
</dbReference>
<dbReference type="RefSeq" id="WP_067441119.1">
    <property type="nucleotide sequence ID" value="NZ_CP016438.1"/>
</dbReference>
<evidence type="ECO:0000256" key="1">
    <source>
        <dbReference type="SAM" id="MobiDB-lite"/>
    </source>
</evidence>
<sequence length="873" mass="97660">MAAAPTRLYTADFPLSPELMGQVWFYPLTPEFEDLWEVCERQWDPDEGFRTPHGALRVALGTATGRMIVFTISRRRSAGPNEPQSLIVADGPLDAKLTKRCFDTWQKLYFSNLKNQLLSEHIDFLNASCRPLADVLQRDDSGYITGPWWWKDAAGWAAIQQLAARPMIDQQHPDQPATSFRVALAHDAKRLVAWDYPYYRTIYQGRANERTGWAMAYVSVTGETQRGLPDPILRFDCHVTRVADHWRNVKTVMLKHPQFDTLLRVPVRHLPHTGPDGEKITDKDGRLTWKTTFRGHTAAIVQACGLKPVTLPVNADGALDRVRAVFRNKGKHLVGKGVGAYFTLRMTTHIAEALGVQPIIYDASRHTIPGKSITSGPILRSKLPQAVEAAGWKSLRLVVVYSADSTPLRILRQLRADYGIATPAALADRATAFDGQIVDVAPTVTLEFRKLPELTMHGRHDRAALIRSHSALQVSDPDQLIAVICETTWDGKPVPHDGKPATRKALGASRIVSQFLVKTDTPPRAEDTDFPASAALRHIFQDAGIIDDRLSRAICTTAEVSMDAPLTEPVTVVGIHLRRHVYKRVRGQGYRSPKLVACLVAMHFTPEAQAPPYTEMYQDGQWLRIAEGRALFHSSEIGSERWGRNGDGARAVRDHIETALDNLVLPEGSNRVVLVLDKEGSRSIYPALDDNPFRTTPRPGRGLARDGIDVATVRIAFGHHAARPATVYRDSVDNLTTMNPTYRRTLIFEKHHPHETVWLLTQQSRQQAGNSPMLREGNKRTRDDFSALTYNPMNKDLHATSRIELTVPTPGTWRPGDLVAFIARQCDQAVAWDHRTLRPAPLHLAYKTDQDHPDFRSHDPGDGEAQDDEDDFS</sequence>
<feature type="compositionally biased region" description="Acidic residues" evidence="1">
    <location>
        <begin position="862"/>
        <end position="873"/>
    </location>
</feature>
<feature type="domain" description="pPIWI-RE RNaseH" evidence="2">
    <location>
        <begin position="573"/>
        <end position="854"/>
    </location>
</feature>
<evidence type="ECO:0000313" key="4">
    <source>
        <dbReference type="EMBL" id="ANS68508.1"/>
    </source>
</evidence>
<keyword evidence="5" id="KW-1185">Reference proteome</keyword>
<feature type="region of interest" description="Disordered" evidence="1">
    <location>
        <begin position="848"/>
        <end position="873"/>
    </location>
</feature>
<evidence type="ECO:0000259" key="3">
    <source>
        <dbReference type="Pfam" id="PF13111"/>
    </source>
</evidence>
<dbReference type="Proteomes" id="UP000092598">
    <property type="component" value="Chromosome"/>
</dbReference>
<protein>
    <submittedName>
        <fullName evidence="4">Uncharacterized protein</fullName>
    </submittedName>
</protein>
<dbReference type="EMBL" id="CP016438">
    <property type="protein sequence ID" value="ANS68508.1"/>
    <property type="molecule type" value="Genomic_DNA"/>
</dbReference>
<proteinExistence type="predicted"/>